<dbReference type="SUPFAM" id="SSF50729">
    <property type="entry name" value="PH domain-like"/>
    <property type="match status" value="1"/>
</dbReference>
<dbReference type="GO" id="GO:0060090">
    <property type="term" value="F:molecular adaptor activity"/>
    <property type="evidence" value="ECO:0007669"/>
    <property type="project" value="TreeGrafter"/>
</dbReference>
<feature type="region of interest" description="Disordered" evidence="4">
    <location>
        <begin position="1031"/>
        <end position="1059"/>
    </location>
</feature>
<sequence>MLGGLGVGGEFTLSQDESTQFSREFSQLPSVGGKVTAEIARTFFMRSGLPNQILGQIWILSDNDKDGALNQKEFCVAMKLVRMALTKQQLPSFIPAQIFGQSHLGNQGMGINPNLTGNAGMSMGMTPSYPQMRPILTGPASTYHSPMTPMNPGALGPPMMTPTVPPNSSTPSTYGLNLDLNFGQSKPMTSSSTMQSSAPVTNPNNRPHDWTITPAQKSKLNQNFNTHDISKTGFIEGTRARGILLDTGLPQPTLAKIWQQADQDGDGKLSRHEFIAAMCLCEAALKGVPIPEKLPDALAGSGMGGSASGKARSFEDERRENMERGRMELERRRQAILAEQEAARHEAEKRRKEREAEEERQRQEMEKKRQEELERQRKIQEEEERKRREEQERQYKIEIESKRQQMLTEKTRIEETLSRLRHQHDQLRQEKEAQLETERDTRKRRDEIYMRLQGAKDTLSASSSKTARDNAEISTMEAHLTASRQEVERIRLRKLQVTQELEQKRRENDVSDISRQCETADAILKETKETSRKHRIEIDTETTLKTESIESIKKMNEMLGKDPYEGLPEELRPKVVQSPPQQSAFPSNGFGGDAFGSSPAAAFGNQGFGKQAFGSPTQIDGFGSTPPTLSNDNGWSAWPEPKQNLKKFIASFDFDARSPDELSFRDGDIIEVDLGKECEPEWFFGHLNGQSGLFPQGYVTAMEDDSQAMNSSFTPVGNQFGEMNLGQQVQANETVLETVTAAHPFKSDEAKHMSFAAGESIEVLEKQEEWWRGRLPDGSNGWFPKNYVTNAPIAPKKKAPSRPAPGGPPAAVAAAPVAPVSKGDVFIAAYDFQGQEDSDLSFNAGERIQVLSQEGEWWIGINQAGREGIFPKAFVEDPAALAEQPIVVAAQFDYSGSSPEDLTFKAGDLITVIDRDDPNWWHGRLDNGQSGTFPSNFVIENNDNSKSPQAPIHVDEEFSYPPQAQEPTHIYQNIQSFGNDPFAAQPLAIEETPAFDDPFGNAPMKTQPAIDDWANGLDQFEDAFGGTAEYSAPPVATEDPWGNQQSQTVAQSNNDPWGQTQETYDAPPAYQQQPDTPGWNTPFGNTKTDGPFAAVSSSSQNSAWDELVNTERQYYEQLEFVFQTFQPALQVAGLTTILSNWAELVENSQLLIMMLESSSSPSTFAESLSENFISAYTTYCATQKSSSNLLRQRRDGDSGFDFKLTKLEEDSRNKGMNLQAHLLNPLQRITKYPVLLESAKKINPNLEGIDKALEKANRLVSAVNANVAIIEDATQTDWLVTHVSHKGEFPPRLASVLYSGVLRKKKKSTRVFMAFLCKDEQARMILILTTSKTPLLDPKGIFQSDNRLELYRKPLTVQTVTDVPGDIFSFEIHGREGRVILKADTPEERNAWVQKVRQPQ</sequence>
<feature type="compositionally biased region" description="Basic and acidic residues" evidence="4">
    <location>
        <begin position="312"/>
        <end position="329"/>
    </location>
</feature>
<dbReference type="EMBL" id="FN654531">
    <property type="protein sequence ID" value="CBY34678.1"/>
    <property type="molecule type" value="Genomic_DNA"/>
</dbReference>
<dbReference type="GO" id="GO:0005737">
    <property type="term" value="C:cytoplasm"/>
    <property type="evidence" value="ECO:0007669"/>
    <property type="project" value="TreeGrafter"/>
</dbReference>
<dbReference type="CDD" id="cd00174">
    <property type="entry name" value="SH3"/>
    <property type="match status" value="2"/>
</dbReference>
<feature type="domain" description="SH3" evidence="5">
    <location>
        <begin position="821"/>
        <end position="880"/>
    </location>
</feature>
<dbReference type="PRINTS" id="PR00452">
    <property type="entry name" value="SH3DOMAIN"/>
</dbReference>
<evidence type="ECO:0000256" key="2">
    <source>
        <dbReference type="ARBA" id="ARBA00022837"/>
    </source>
</evidence>
<dbReference type="Gene3D" id="1.20.900.10">
    <property type="entry name" value="Dbl homology (DH) domain"/>
    <property type="match status" value="1"/>
</dbReference>
<dbReference type="PANTHER" id="PTHR11216">
    <property type="entry name" value="EH DOMAIN"/>
    <property type="match status" value="1"/>
</dbReference>
<evidence type="ECO:0000259" key="8">
    <source>
        <dbReference type="PROSITE" id="PS50031"/>
    </source>
</evidence>
<evidence type="ECO:0000259" key="5">
    <source>
        <dbReference type="PROSITE" id="PS50002"/>
    </source>
</evidence>
<feature type="compositionally biased region" description="Polar residues" evidence="4">
    <location>
        <begin position="1042"/>
        <end position="1059"/>
    </location>
</feature>
<feature type="domain" description="EH" evidence="8">
    <location>
        <begin position="17"/>
        <end position="105"/>
    </location>
</feature>
<dbReference type="InterPro" id="IPR011993">
    <property type="entry name" value="PH-like_dom_sf"/>
</dbReference>
<feature type="compositionally biased region" description="Polar residues" evidence="4">
    <location>
        <begin position="625"/>
        <end position="634"/>
    </location>
</feature>
<dbReference type="SMART" id="SM00326">
    <property type="entry name" value="SH3"/>
    <property type="match status" value="4"/>
</dbReference>
<feature type="compositionally biased region" description="Polar residues" evidence="4">
    <location>
        <begin position="187"/>
        <end position="205"/>
    </location>
</feature>
<evidence type="ECO:0000256" key="4">
    <source>
        <dbReference type="SAM" id="MobiDB-lite"/>
    </source>
</evidence>
<dbReference type="CDD" id="cd00052">
    <property type="entry name" value="EH"/>
    <property type="match status" value="2"/>
</dbReference>
<dbReference type="GO" id="GO:0150007">
    <property type="term" value="P:clathrin-dependent synaptic vesicle endocytosis"/>
    <property type="evidence" value="ECO:0007669"/>
    <property type="project" value="TreeGrafter"/>
</dbReference>
<dbReference type="SMART" id="SM00027">
    <property type="entry name" value="EH"/>
    <property type="match status" value="2"/>
</dbReference>
<feature type="region of interest" description="Disordered" evidence="4">
    <location>
        <begin position="342"/>
        <end position="392"/>
    </location>
</feature>
<feature type="domain" description="EH" evidence="8">
    <location>
        <begin position="216"/>
        <end position="298"/>
    </location>
</feature>
<keyword evidence="1 3" id="KW-0728">SH3 domain</keyword>
<name>E4YGQ4_OIKDI</name>
<feature type="domain" description="SH3" evidence="5">
    <location>
        <begin position="734"/>
        <end position="793"/>
    </location>
</feature>
<feature type="domain" description="EF-hand" evidence="9">
    <location>
        <begin position="49"/>
        <end position="84"/>
    </location>
</feature>
<evidence type="ECO:0008006" key="11">
    <source>
        <dbReference type="Google" id="ProtNLM"/>
    </source>
</evidence>
<feature type="region of interest" description="Disordered" evidence="4">
    <location>
        <begin position="421"/>
        <end position="444"/>
    </location>
</feature>
<dbReference type="Proteomes" id="UP000011014">
    <property type="component" value="Unassembled WGS sequence"/>
</dbReference>
<evidence type="ECO:0000259" key="7">
    <source>
        <dbReference type="PROSITE" id="PS50010"/>
    </source>
</evidence>
<feature type="region of interest" description="Disordered" evidence="4">
    <location>
        <begin position="298"/>
        <end position="329"/>
    </location>
</feature>
<dbReference type="InterPro" id="IPR000219">
    <property type="entry name" value="DH_dom"/>
</dbReference>
<dbReference type="Pfam" id="PF14604">
    <property type="entry name" value="SH3_9"/>
    <property type="match status" value="1"/>
</dbReference>
<dbReference type="InterPro" id="IPR035899">
    <property type="entry name" value="DBL_dom_sf"/>
</dbReference>
<feature type="domain" description="SH3" evidence="5">
    <location>
        <begin position="643"/>
        <end position="704"/>
    </location>
</feature>
<dbReference type="Gene3D" id="1.10.238.10">
    <property type="entry name" value="EF-hand"/>
    <property type="match status" value="2"/>
</dbReference>
<dbReference type="SMART" id="SM00325">
    <property type="entry name" value="RhoGEF"/>
    <property type="match status" value="1"/>
</dbReference>
<dbReference type="SUPFAM" id="SSF47473">
    <property type="entry name" value="EF-hand"/>
    <property type="match status" value="2"/>
</dbReference>
<keyword evidence="2" id="KW-0106">Calcium</keyword>
<dbReference type="PROSITE" id="PS50222">
    <property type="entry name" value="EF_HAND_2"/>
    <property type="match status" value="2"/>
</dbReference>
<proteinExistence type="predicted"/>
<dbReference type="InterPro" id="IPR000261">
    <property type="entry name" value="EH_dom"/>
</dbReference>
<dbReference type="Pfam" id="PF00018">
    <property type="entry name" value="SH3_1"/>
    <property type="match status" value="3"/>
</dbReference>
<dbReference type="InterPro" id="IPR018247">
    <property type="entry name" value="EF_Hand_1_Ca_BS"/>
</dbReference>
<dbReference type="SUPFAM" id="SSF50044">
    <property type="entry name" value="SH3-domain"/>
    <property type="match status" value="4"/>
</dbReference>
<dbReference type="CDD" id="cd11837">
    <property type="entry name" value="SH3_Intersectin_2"/>
    <property type="match status" value="1"/>
</dbReference>
<dbReference type="InterPro" id="IPR002048">
    <property type="entry name" value="EF_hand_dom"/>
</dbReference>
<dbReference type="InterPro" id="IPR011992">
    <property type="entry name" value="EF-hand-dom_pair"/>
</dbReference>
<organism evidence="10">
    <name type="scientific">Oikopleura dioica</name>
    <name type="common">Tunicate</name>
    <dbReference type="NCBI Taxonomy" id="34765"/>
    <lineage>
        <taxon>Eukaryota</taxon>
        <taxon>Metazoa</taxon>
        <taxon>Chordata</taxon>
        <taxon>Tunicata</taxon>
        <taxon>Appendicularia</taxon>
        <taxon>Copelata</taxon>
        <taxon>Oikopleuridae</taxon>
        <taxon>Oikopleura</taxon>
    </lineage>
</organism>
<dbReference type="Pfam" id="PF00621">
    <property type="entry name" value="RhoGEF"/>
    <property type="match status" value="1"/>
</dbReference>
<evidence type="ECO:0000313" key="10">
    <source>
        <dbReference type="EMBL" id="CBY34678.1"/>
    </source>
</evidence>
<accession>E4YGQ4</accession>
<feature type="domain" description="DH" evidence="7">
    <location>
        <begin position="1099"/>
        <end position="1266"/>
    </location>
</feature>
<dbReference type="PROSITE" id="PS00018">
    <property type="entry name" value="EF_HAND_1"/>
    <property type="match status" value="2"/>
</dbReference>
<feature type="region of interest" description="Disordered" evidence="4">
    <location>
        <begin position="187"/>
        <end position="207"/>
    </location>
</feature>
<dbReference type="PROSITE" id="PS50003">
    <property type="entry name" value="PH_DOMAIN"/>
    <property type="match status" value="1"/>
</dbReference>
<evidence type="ECO:0000259" key="6">
    <source>
        <dbReference type="PROSITE" id="PS50003"/>
    </source>
</evidence>
<gene>
    <name evidence="10" type="ORF">GSOID_T00024709001</name>
</gene>
<evidence type="ECO:0000256" key="1">
    <source>
        <dbReference type="ARBA" id="ARBA00022443"/>
    </source>
</evidence>
<dbReference type="PROSITE" id="PS50002">
    <property type="entry name" value="SH3"/>
    <property type="match status" value="4"/>
</dbReference>
<feature type="domain" description="PH" evidence="6">
    <location>
        <begin position="1295"/>
        <end position="1400"/>
    </location>
</feature>
<dbReference type="PROSITE" id="PS50031">
    <property type="entry name" value="EH"/>
    <property type="match status" value="2"/>
</dbReference>
<dbReference type="GO" id="GO:0097708">
    <property type="term" value="C:intracellular vesicle"/>
    <property type="evidence" value="ECO:0007669"/>
    <property type="project" value="TreeGrafter"/>
</dbReference>
<dbReference type="Gene3D" id="2.30.30.40">
    <property type="entry name" value="SH3 Domains"/>
    <property type="match status" value="4"/>
</dbReference>
<dbReference type="InterPro" id="IPR036028">
    <property type="entry name" value="SH3-like_dom_sf"/>
</dbReference>
<dbReference type="GO" id="GO:0005085">
    <property type="term" value="F:guanyl-nucleotide exchange factor activity"/>
    <property type="evidence" value="ECO:0007669"/>
    <property type="project" value="InterPro"/>
</dbReference>
<reference evidence="10" key="1">
    <citation type="journal article" date="2010" name="Science">
        <title>Plasticity of animal genome architecture unmasked by rapid evolution of a pelagic tunicate.</title>
        <authorList>
            <person name="Denoeud F."/>
            <person name="Henriet S."/>
            <person name="Mungpakdee S."/>
            <person name="Aury J.M."/>
            <person name="Da Silva C."/>
            <person name="Brinkmann H."/>
            <person name="Mikhaleva J."/>
            <person name="Olsen L.C."/>
            <person name="Jubin C."/>
            <person name="Canestro C."/>
            <person name="Bouquet J.M."/>
            <person name="Danks G."/>
            <person name="Poulain J."/>
            <person name="Campsteijn C."/>
            <person name="Adamski M."/>
            <person name="Cross I."/>
            <person name="Yadetie F."/>
            <person name="Muffato M."/>
            <person name="Louis A."/>
            <person name="Butcher S."/>
            <person name="Tsagkogeorga G."/>
            <person name="Konrad A."/>
            <person name="Singh S."/>
            <person name="Jensen M.F."/>
            <person name="Cong E.H."/>
            <person name="Eikeseth-Otteraa H."/>
            <person name="Noel B."/>
            <person name="Anthouard V."/>
            <person name="Porcel B.M."/>
            <person name="Kachouri-Lafond R."/>
            <person name="Nishino A."/>
            <person name="Ugolini M."/>
            <person name="Chourrout P."/>
            <person name="Nishida H."/>
            <person name="Aasland R."/>
            <person name="Huzurbazar S."/>
            <person name="Westhof E."/>
            <person name="Delsuc F."/>
            <person name="Lehrach H."/>
            <person name="Reinhardt R."/>
            <person name="Weissenbach J."/>
            <person name="Roy S.W."/>
            <person name="Artiguenave F."/>
            <person name="Postlethwait J.H."/>
            <person name="Manak J.R."/>
            <person name="Thompson E.M."/>
            <person name="Jaillon O."/>
            <person name="Du Pasquier L."/>
            <person name="Boudinot P."/>
            <person name="Liberles D.A."/>
            <person name="Volff J.N."/>
            <person name="Philippe H."/>
            <person name="Lenhard B."/>
            <person name="Roest Crollius H."/>
            <person name="Wincker P."/>
            <person name="Chourrout D."/>
        </authorList>
    </citation>
    <scope>NUCLEOTIDE SEQUENCE [LARGE SCALE GENOMIC DNA]</scope>
</reference>
<feature type="domain" description="SH3" evidence="5">
    <location>
        <begin position="883"/>
        <end position="943"/>
    </location>
</feature>
<feature type="domain" description="EF-hand" evidence="9">
    <location>
        <begin position="249"/>
        <end position="284"/>
    </location>
</feature>
<evidence type="ECO:0000259" key="9">
    <source>
        <dbReference type="PROSITE" id="PS50222"/>
    </source>
</evidence>
<dbReference type="Pfam" id="PF12763">
    <property type="entry name" value="EH"/>
    <property type="match status" value="2"/>
</dbReference>
<dbReference type="GO" id="GO:0042734">
    <property type="term" value="C:presynaptic membrane"/>
    <property type="evidence" value="ECO:0007669"/>
    <property type="project" value="TreeGrafter"/>
</dbReference>
<dbReference type="SUPFAM" id="SSF48065">
    <property type="entry name" value="DBL homology domain (DH-domain)"/>
    <property type="match status" value="1"/>
</dbReference>
<dbReference type="PROSITE" id="PS50010">
    <property type="entry name" value="DH_2"/>
    <property type="match status" value="1"/>
</dbReference>
<dbReference type="GO" id="GO:0005509">
    <property type="term" value="F:calcium ion binding"/>
    <property type="evidence" value="ECO:0007669"/>
    <property type="project" value="InterPro"/>
</dbReference>
<dbReference type="InterPro" id="IPR001452">
    <property type="entry name" value="SH3_domain"/>
</dbReference>
<dbReference type="Gene3D" id="2.30.29.30">
    <property type="entry name" value="Pleckstrin-homology domain (PH domain)/Phosphotyrosine-binding domain (PTB)"/>
    <property type="match status" value="1"/>
</dbReference>
<protein>
    <recommendedName>
        <fullName evidence="11">Intersectin-1</fullName>
    </recommendedName>
</protein>
<dbReference type="SMART" id="SM00054">
    <property type="entry name" value="EFh"/>
    <property type="match status" value="2"/>
</dbReference>
<dbReference type="InterPro" id="IPR001849">
    <property type="entry name" value="PH_domain"/>
</dbReference>
<feature type="region of interest" description="Disordered" evidence="4">
    <location>
        <begin position="606"/>
        <end position="637"/>
    </location>
</feature>
<dbReference type="PANTHER" id="PTHR11216:SF170">
    <property type="entry name" value="DYNAMIN ASSOCIATED PROTEIN 160, ISOFORM D"/>
    <property type="match status" value="1"/>
</dbReference>
<evidence type="ECO:0000256" key="3">
    <source>
        <dbReference type="PROSITE-ProRule" id="PRU00192"/>
    </source>
</evidence>